<dbReference type="Proteomes" id="UP000887568">
    <property type="component" value="Unplaced"/>
</dbReference>
<dbReference type="GO" id="GO:0008083">
    <property type="term" value="F:growth factor activity"/>
    <property type="evidence" value="ECO:0007669"/>
    <property type="project" value="InterPro"/>
</dbReference>
<dbReference type="PRINTS" id="PR00263">
    <property type="entry name" value="HBGFFGF"/>
</dbReference>
<dbReference type="InterPro" id="IPR056378">
    <property type="entry name" value="Let-756-like_FGF"/>
</dbReference>
<reference evidence="3" key="1">
    <citation type="submission" date="2022-11" db="UniProtKB">
        <authorList>
            <consortium name="EnsemblMetazoa"/>
        </authorList>
    </citation>
    <scope>IDENTIFICATION</scope>
</reference>
<dbReference type="Gene3D" id="2.80.10.50">
    <property type="match status" value="1"/>
</dbReference>
<protein>
    <recommendedName>
        <fullName evidence="2">Fibroblast growth factor</fullName>
        <shortName evidence="2">FGF</shortName>
    </recommendedName>
</protein>
<dbReference type="Pfam" id="PF00167">
    <property type="entry name" value="FGF"/>
    <property type="match status" value="1"/>
</dbReference>
<dbReference type="OMA" id="QYYICMN"/>
<dbReference type="CDD" id="cd00058">
    <property type="entry name" value="beta-trefoil_FGF"/>
    <property type="match status" value="1"/>
</dbReference>
<dbReference type="InterPro" id="IPR008996">
    <property type="entry name" value="IL1/FGF"/>
</dbReference>
<dbReference type="RefSeq" id="XP_038055882.1">
    <property type="nucleotide sequence ID" value="XM_038199954.1"/>
</dbReference>
<comment type="similarity">
    <text evidence="1 2">Belongs to the heparin-binding growth factors family.</text>
</comment>
<dbReference type="SUPFAM" id="SSF50353">
    <property type="entry name" value="Cytokine"/>
    <property type="match status" value="1"/>
</dbReference>
<dbReference type="AlphaFoldDB" id="A0A913ZWI5"/>
<proteinExistence type="inferred from homology"/>
<evidence type="ECO:0000256" key="2">
    <source>
        <dbReference type="RuleBase" id="RU049442"/>
    </source>
</evidence>
<name>A0A913ZWI5_PATMI</name>
<keyword evidence="4" id="KW-1185">Reference proteome</keyword>
<accession>A0A913ZWI5</accession>
<dbReference type="PRINTS" id="PR00262">
    <property type="entry name" value="IL1HBGF"/>
</dbReference>
<dbReference type="GeneID" id="119727877"/>
<evidence type="ECO:0000313" key="3">
    <source>
        <dbReference type="EnsemblMetazoa" id="XP_038055882.1"/>
    </source>
</evidence>
<organism evidence="3 4">
    <name type="scientific">Patiria miniata</name>
    <name type="common">Bat star</name>
    <name type="synonym">Asterina miniata</name>
    <dbReference type="NCBI Taxonomy" id="46514"/>
    <lineage>
        <taxon>Eukaryota</taxon>
        <taxon>Metazoa</taxon>
        <taxon>Echinodermata</taxon>
        <taxon>Eleutherozoa</taxon>
        <taxon>Asterozoa</taxon>
        <taxon>Asteroidea</taxon>
        <taxon>Valvatacea</taxon>
        <taxon>Valvatida</taxon>
        <taxon>Asterinidae</taxon>
        <taxon>Patiria</taxon>
    </lineage>
</organism>
<evidence type="ECO:0000256" key="1">
    <source>
        <dbReference type="ARBA" id="ARBA00007936"/>
    </source>
</evidence>
<dbReference type="EnsemblMetazoa" id="XM_038199954.1">
    <property type="protein sequence ID" value="XP_038055882.1"/>
    <property type="gene ID" value="LOC119727877"/>
</dbReference>
<dbReference type="PANTHER" id="PTHR11486">
    <property type="entry name" value="FIBROBLAST GROWTH FACTOR"/>
    <property type="match status" value="1"/>
</dbReference>
<dbReference type="SMART" id="SM00442">
    <property type="entry name" value="FGF"/>
    <property type="match status" value="1"/>
</dbReference>
<sequence length="168" mass="17900">MSTFSVFPLREYYCKSGYYLKIDGDGEVGGANQSGDKNAVFEVNTVTCGVVTLKAIKSGMYLAVDEKGKTHGQAQLDESCEFIEKFDPSGRYTVFQPRRFAAQGWHVALGRHGQARPAHKIEEDQKCAHFIPRAVGGVSSGGGPGAGGGFDLDLLEELGFTSGTGLGS</sequence>
<dbReference type="OrthoDB" id="5987799at2759"/>
<evidence type="ECO:0000313" key="4">
    <source>
        <dbReference type="Proteomes" id="UP000887568"/>
    </source>
</evidence>
<dbReference type="InterPro" id="IPR002209">
    <property type="entry name" value="Fibroblast_GF_fam"/>
</dbReference>